<proteinExistence type="predicted"/>
<evidence type="ECO:0000313" key="2">
    <source>
        <dbReference type="EMBL" id="GBP87511.1"/>
    </source>
</evidence>
<dbReference type="Proteomes" id="UP000299102">
    <property type="component" value="Unassembled WGS sequence"/>
</dbReference>
<evidence type="ECO:0000256" key="1">
    <source>
        <dbReference type="SAM" id="MobiDB-lite"/>
    </source>
</evidence>
<gene>
    <name evidence="2" type="ORF">EVAR_86548_1</name>
</gene>
<dbReference type="OrthoDB" id="7490740at2759"/>
<dbReference type="AlphaFoldDB" id="A0A4C1ZFA7"/>
<comment type="caution">
    <text evidence="2">The sequence shown here is derived from an EMBL/GenBank/DDBJ whole genome shotgun (WGS) entry which is preliminary data.</text>
</comment>
<organism evidence="2 3">
    <name type="scientific">Eumeta variegata</name>
    <name type="common">Bagworm moth</name>
    <name type="synonym">Eumeta japonica</name>
    <dbReference type="NCBI Taxonomy" id="151549"/>
    <lineage>
        <taxon>Eukaryota</taxon>
        <taxon>Metazoa</taxon>
        <taxon>Ecdysozoa</taxon>
        <taxon>Arthropoda</taxon>
        <taxon>Hexapoda</taxon>
        <taxon>Insecta</taxon>
        <taxon>Pterygota</taxon>
        <taxon>Neoptera</taxon>
        <taxon>Endopterygota</taxon>
        <taxon>Lepidoptera</taxon>
        <taxon>Glossata</taxon>
        <taxon>Ditrysia</taxon>
        <taxon>Tineoidea</taxon>
        <taxon>Psychidae</taxon>
        <taxon>Oiketicinae</taxon>
        <taxon>Eumeta</taxon>
    </lineage>
</organism>
<name>A0A4C1ZFA7_EUMVA</name>
<dbReference type="SUPFAM" id="SSF48371">
    <property type="entry name" value="ARM repeat"/>
    <property type="match status" value="1"/>
</dbReference>
<feature type="compositionally biased region" description="Low complexity" evidence="1">
    <location>
        <begin position="458"/>
        <end position="471"/>
    </location>
</feature>
<sequence>MVCNCAEELKGSRETLTPALLAVAAHAPCAHNDKSYLNGLHINALNAVLMWAKVDIGESHDLIEEKCLQSTVSDVVGLIIDTCIENRSTKSALKTLISLFNDFLTVFGKYLLIIIAKGKVYVPELLQAVTSKLEKVHTSKMNSTAELFGYAVTNCTNEDIKDECLQKFRGLLKKIQRKNKHEYVKMLFYAQAGCGACCDSDNARIVVDLAPKMMQTQKEKCYQIIAGYLESADQAQCTELFDTIELDDALAGEHAYVALNVAARGLQRMRDALRRKVVQLAAGCCDSSLLKVRRNAYRVLLKALQGISQEEDAEPAVKKRKRDFGSEITRTYQRGDRYRTIVLEQLGRGLADTSNEIRQLVAEGLRAALVCHDVRLRFCECFITVVSLATHCDTGDGGAALYGVNREDAARRLSAFIQLLFHELSDEFMRAKLRERPLRMRDSASGCRLSTQSRTYQGTLRTGRGLGPTARSRPSAARDGVPPPVLDVQTPVGNIFKVLLEFAQKNIEAAAALYLEIFKCLLPKDEERSDPFKTQMSSFLYALLKDMSRRNRLQELTPVVLQMCRLCVGDLSRTDGFSVSLVSELKEYHRGTEGQNVTRLLYEEVLLSVPDDTTFAFSEYIAEDLEPDSGRGQFSLEGNEPSAVCRVPRNENYPYGGYQTFYPEGTYAYQSGNR</sequence>
<evidence type="ECO:0000313" key="3">
    <source>
        <dbReference type="Proteomes" id="UP000299102"/>
    </source>
</evidence>
<dbReference type="EMBL" id="BGZK01001866">
    <property type="protein sequence ID" value="GBP87511.1"/>
    <property type="molecule type" value="Genomic_DNA"/>
</dbReference>
<dbReference type="InterPro" id="IPR016024">
    <property type="entry name" value="ARM-type_fold"/>
</dbReference>
<accession>A0A4C1ZFA7</accession>
<keyword evidence="3" id="KW-1185">Reference proteome</keyword>
<protein>
    <submittedName>
        <fullName evidence="2">Uncharacterized protein</fullName>
    </submittedName>
</protein>
<feature type="region of interest" description="Disordered" evidence="1">
    <location>
        <begin position="458"/>
        <end position="484"/>
    </location>
</feature>
<reference evidence="2 3" key="1">
    <citation type="journal article" date="2019" name="Commun. Biol.">
        <title>The bagworm genome reveals a unique fibroin gene that provides high tensile strength.</title>
        <authorList>
            <person name="Kono N."/>
            <person name="Nakamura H."/>
            <person name="Ohtoshi R."/>
            <person name="Tomita M."/>
            <person name="Numata K."/>
            <person name="Arakawa K."/>
        </authorList>
    </citation>
    <scope>NUCLEOTIDE SEQUENCE [LARGE SCALE GENOMIC DNA]</scope>
</reference>